<evidence type="ECO:0000313" key="3">
    <source>
        <dbReference type="Proteomes" id="UP000234752"/>
    </source>
</evidence>
<evidence type="ECO:0000313" key="2">
    <source>
        <dbReference type="EMBL" id="AUN31296.1"/>
    </source>
</evidence>
<dbReference type="Proteomes" id="UP000234752">
    <property type="component" value="Chromosome eg_1"/>
</dbReference>
<dbReference type="KEGG" id="ncb:C0V82_14395"/>
<protein>
    <submittedName>
        <fullName evidence="2">Uncharacterized protein</fullName>
    </submittedName>
</protein>
<dbReference type="AlphaFoldDB" id="A0A2K9NFG5"/>
<name>A0A2K9NFG5_9PROT</name>
<sequence>MGMAVGMATALILSGCASVRSDPAPSLAASAPTPKPTAQAKATATPAAKTKPAKPRRQTGQVPDQPAAPPVPAPETVAPVPPLLPVGMDEDGLTRALGPPASSREETPARVLFFRRRECGLNLTLYPDVETRVFRALSYEVTSDDQDERAVGVCAARFGIASDDGPSVAARK</sequence>
<gene>
    <name evidence="2" type="ORF">C0V82_14395</name>
</gene>
<feature type="region of interest" description="Disordered" evidence="1">
    <location>
        <begin position="19"/>
        <end position="106"/>
    </location>
</feature>
<reference evidence="2 3" key="1">
    <citation type="submission" date="2017-12" db="EMBL/GenBank/DDBJ databases">
        <title>Genomes of bacteria within cyanobacterial aggregates.</title>
        <authorList>
            <person name="Cai H."/>
        </authorList>
    </citation>
    <scope>NUCLEOTIDE SEQUENCE [LARGE SCALE GENOMIC DNA]</scope>
    <source>
        <strain evidence="2 3">TH16</strain>
    </source>
</reference>
<evidence type="ECO:0000256" key="1">
    <source>
        <dbReference type="SAM" id="MobiDB-lite"/>
    </source>
</evidence>
<proteinExistence type="predicted"/>
<dbReference type="EMBL" id="CP025611">
    <property type="protein sequence ID" value="AUN31296.1"/>
    <property type="molecule type" value="Genomic_DNA"/>
</dbReference>
<keyword evidence="3" id="KW-1185">Reference proteome</keyword>
<accession>A0A2K9NFG5</accession>
<organism evidence="2 3">
    <name type="scientific">Niveispirillum cyanobacteriorum</name>
    <dbReference type="NCBI Taxonomy" id="1612173"/>
    <lineage>
        <taxon>Bacteria</taxon>
        <taxon>Pseudomonadati</taxon>
        <taxon>Pseudomonadota</taxon>
        <taxon>Alphaproteobacteria</taxon>
        <taxon>Rhodospirillales</taxon>
        <taxon>Azospirillaceae</taxon>
        <taxon>Niveispirillum</taxon>
    </lineage>
</organism>
<feature type="compositionally biased region" description="Low complexity" evidence="1">
    <location>
        <begin position="23"/>
        <end position="50"/>
    </location>
</feature>
<feature type="compositionally biased region" description="Pro residues" evidence="1">
    <location>
        <begin position="66"/>
        <end position="84"/>
    </location>
</feature>